<dbReference type="SMART" id="SM00825">
    <property type="entry name" value="PKS_KS"/>
    <property type="match status" value="1"/>
</dbReference>
<evidence type="ECO:0000313" key="7">
    <source>
        <dbReference type="Proteomes" id="UP000019141"/>
    </source>
</evidence>
<dbReference type="InterPro" id="IPR016036">
    <property type="entry name" value="Malonyl_transacylase_ACP-bd"/>
</dbReference>
<evidence type="ECO:0000256" key="2">
    <source>
        <dbReference type="ARBA" id="ARBA00022553"/>
    </source>
</evidence>
<keyword evidence="7" id="KW-1185">Reference proteome</keyword>
<dbReference type="SUPFAM" id="SSF55048">
    <property type="entry name" value="Probable ACP-binding domain of malonyl-CoA ACP transacylase"/>
    <property type="match status" value="1"/>
</dbReference>
<keyword evidence="3" id="KW-0808">Transferase</keyword>
<dbReference type="Pfam" id="PF22621">
    <property type="entry name" value="CurL-like_PKS_C"/>
    <property type="match status" value="1"/>
</dbReference>
<dbReference type="Gene3D" id="3.30.70.250">
    <property type="entry name" value="Malonyl-CoA ACP transacylase, ACP-binding"/>
    <property type="match status" value="1"/>
</dbReference>
<dbReference type="Proteomes" id="UP000019141">
    <property type="component" value="Unassembled WGS sequence"/>
</dbReference>
<feature type="domain" description="Ketosynthase family 3 (KS3)" evidence="5">
    <location>
        <begin position="43"/>
        <end position="468"/>
    </location>
</feature>
<reference evidence="6 7" key="1">
    <citation type="journal article" date="2014" name="Nature">
        <title>An environmental bacterial taxon with a large and distinct metabolic repertoire.</title>
        <authorList>
            <person name="Wilson M.C."/>
            <person name="Mori T."/>
            <person name="Ruckert C."/>
            <person name="Uria A.R."/>
            <person name="Helf M.J."/>
            <person name="Takada K."/>
            <person name="Gernert C."/>
            <person name="Steffens U.A."/>
            <person name="Heycke N."/>
            <person name="Schmitt S."/>
            <person name="Rinke C."/>
            <person name="Helfrich E.J."/>
            <person name="Brachmann A.O."/>
            <person name="Gurgui C."/>
            <person name="Wakimoto T."/>
            <person name="Kracht M."/>
            <person name="Crusemann M."/>
            <person name="Hentschel U."/>
            <person name="Abe I."/>
            <person name="Matsunaga S."/>
            <person name="Kalinowski J."/>
            <person name="Takeyama H."/>
            <person name="Piel J."/>
        </authorList>
    </citation>
    <scope>NUCLEOTIDE SEQUENCE [LARGE SCALE GENOMIC DNA]</scope>
    <source>
        <strain evidence="7">TSY1</strain>
    </source>
</reference>
<dbReference type="GO" id="GO:0006633">
    <property type="term" value="P:fatty acid biosynthetic process"/>
    <property type="evidence" value="ECO:0007669"/>
    <property type="project" value="InterPro"/>
</dbReference>
<dbReference type="InterPro" id="IPR014031">
    <property type="entry name" value="Ketoacyl_synth_C"/>
</dbReference>
<dbReference type="Pfam" id="PF00698">
    <property type="entry name" value="Acyl_transf_1"/>
    <property type="match status" value="1"/>
</dbReference>
<dbReference type="SUPFAM" id="SSF53901">
    <property type="entry name" value="Thiolase-like"/>
    <property type="match status" value="1"/>
</dbReference>
<dbReference type="PROSITE" id="PS00606">
    <property type="entry name" value="KS3_1"/>
    <property type="match status" value="1"/>
</dbReference>
<dbReference type="PROSITE" id="PS52004">
    <property type="entry name" value="KS3_2"/>
    <property type="match status" value="1"/>
</dbReference>
<dbReference type="InterPro" id="IPR016035">
    <property type="entry name" value="Acyl_Trfase/lysoPLipase"/>
</dbReference>
<dbReference type="EMBL" id="AZHW01000872">
    <property type="protein sequence ID" value="ETW95776.1"/>
    <property type="molecule type" value="Genomic_DNA"/>
</dbReference>
<accession>W4LEM8</accession>
<keyword evidence="2" id="KW-0597">Phosphoprotein</keyword>
<dbReference type="PANTHER" id="PTHR43775:SF37">
    <property type="entry name" value="SI:DKEY-61P9.11"/>
    <property type="match status" value="1"/>
</dbReference>
<gene>
    <name evidence="6" type="ORF">ETSY1_29240</name>
</gene>
<dbReference type="InterPro" id="IPR014043">
    <property type="entry name" value="Acyl_transferase_dom"/>
</dbReference>
<dbReference type="CDD" id="cd00833">
    <property type="entry name" value="PKS"/>
    <property type="match status" value="1"/>
</dbReference>
<dbReference type="InterPro" id="IPR016039">
    <property type="entry name" value="Thiolase-like"/>
</dbReference>
<comment type="function">
    <text evidence="4">Involved in production of the polyketide antibiotic thailandamide.</text>
</comment>
<dbReference type="GO" id="GO:0004312">
    <property type="term" value="F:fatty acid synthase activity"/>
    <property type="evidence" value="ECO:0007669"/>
    <property type="project" value="TreeGrafter"/>
</dbReference>
<organism evidence="6 7">
    <name type="scientific">Entotheonella factor</name>
    <dbReference type="NCBI Taxonomy" id="1429438"/>
    <lineage>
        <taxon>Bacteria</taxon>
        <taxon>Pseudomonadati</taxon>
        <taxon>Nitrospinota/Tectimicrobiota group</taxon>
        <taxon>Candidatus Tectimicrobiota</taxon>
        <taxon>Candidatus Entotheonellia</taxon>
        <taxon>Candidatus Entotheonellales</taxon>
        <taxon>Candidatus Entotheonellaceae</taxon>
        <taxon>Candidatus Entotheonella</taxon>
    </lineage>
</organism>
<dbReference type="Pfam" id="PF02801">
    <property type="entry name" value="Ketoacyl-synt_C"/>
    <property type="match status" value="1"/>
</dbReference>
<dbReference type="SUPFAM" id="SSF52151">
    <property type="entry name" value="FabD/lysophospholipase-like"/>
    <property type="match status" value="1"/>
</dbReference>
<dbReference type="GO" id="GO:0005886">
    <property type="term" value="C:plasma membrane"/>
    <property type="evidence" value="ECO:0007669"/>
    <property type="project" value="TreeGrafter"/>
</dbReference>
<dbReference type="InterPro" id="IPR018201">
    <property type="entry name" value="Ketoacyl_synth_AS"/>
</dbReference>
<dbReference type="AlphaFoldDB" id="W4LEM8"/>
<dbReference type="PATRIC" id="fig|1429438.4.peg.5569"/>
<dbReference type="GO" id="GO:0005737">
    <property type="term" value="C:cytoplasm"/>
    <property type="evidence" value="ECO:0007669"/>
    <property type="project" value="TreeGrafter"/>
</dbReference>
<dbReference type="Gene3D" id="3.30.70.3290">
    <property type="match status" value="1"/>
</dbReference>
<dbReference type="GO" id="GO:0004315">
    <property type="term" value="F:3-oxoacyl-[acyl-carrier-protein] synthase activity"/>
    <property type="evidence" value="ECO:0007669"/>
    <property type="project" value="InterPro"/>
</dbReference>
<evidence type="ECO:0000313" key="6">
    <source>
        <dbReference type="EMBL" id="ETW95776.1"/>
    </source>
</evidence>
<dbReference type="GO" id="GO:0071770">
    <property type="term" value="P:DIM/DIP cell wall layer assembly"/>
    <property type="evidence" value="ECO:0007669"/>
    <property type="project" value="TreeGrafter"/>
</dbReference>
<dbReference type="Gene3D" id="3.40.366.10">
    <property type="entry name" value="Malonyl-Coenzyme A Acyl Carrier Protein, domain 2"/>
    <property type="match status" value="1"/>
</dbReference>
<dbReference type="Gene3D" id="3.40.47.10">
    <property type="match status" value="1"/>
</dbReference>
<dbReference type="InterPro" id="IPR014030">
    <property type="entry name" value="Ketoacyl_synth_N"/>
</dbReference>
<evidence type="ECO:0000256" key="4">
    <source>
        <dbReference type="ARBA" id="ARBA00054155"/>
    </source>
</evidence>
<protein>
    <recommendedName>
        <fullName evidence="5">Ketosynthase family 3 (KS3) domain-containing protein</fullName>
    </recommendedName>
</protein>
<dbReference type="InterPro" id="IPR050091">
    <property type="entry name" value="PKS_NRPS_Biosynth_Enz"/>
</dbReference>
<dbReference type="HOGENOM" id="CLU_000022_16_6_7"/>
<dbReference type="FunFam" id="3.40.366.10:FF:000002">
    <property type="entry name" value="Probable polyketide synthase 2"/>
    <property type="match status" value="1"/>
</dbReference>
<evidence type="ECO:0000256" key="1">
    <source>
        <dbReference type="ARBA" id="ARBA00022450"/>
    </source>
</evidence>
<proteinExistence type="predicted"/>
<evidence type="ECO:0000259" key="5">
    <source>
        <dbReference type="PROSITE" id="PS52004"/>
    </source>
</evidence>
<name>W4LEM8_ENTF1</name>
<dbReference type="InterPro" id="IPR001227">
    <property type="entry name" value="Ac_transferase_dom_sf"/>
</dbReference>
<sequence length="895" mass="96947">MMPDRSQTPSQPQTLEDALQEIAQLRAQLKADEPVHGLGASPQEPIAIIGMGCRFPGGVNTPEAFWELLARGGEALGDIPASRWDVDAYYDPEMSVPGKMYVRLGSYLDDAAIEQFDPQFFGISAREADRLDPQQRLLLEVSWEALEHAGIAPHTLKGSQTGIFVGQYWDDYSMQRIYATEPGQIDRYAQLSALRGLSAGRIAHVLDVNGPTMQVDTACSSASLAVHLACQSLRNRESDLALAGGVSLILAPEHLIGICQMQALSPDGRCKTFDAKADGFGQGEGCGMVVFKRLSDAARDGDRILALIRGSAVNHDGHSRTVTTPSGPAQRAMLQQALDNAGVEPQHIGYVETHGTGTPLGDPIEVLALARVLCQERQHPLYIGSVKTNVGHLDAAAGVAGLMKVVLSLQHGAMPPHLHFTEPNPRIPWEDWPIRVPTELTPWNSAPKMAGVSAFGMSGTNVHLIVGQASEPATQTRPALQPESRPQHLLTLSAQNQETLRDLAQAYLAHLQPHAQAPVLADVCFTAATGRSHFHHRLAIVADSLATARRELTGFLEHGHSSQLFAHQAGRKPPKIAFLFTGQGAQYVGMGRHLYETQPTFRFWLDRCADILNAYLDKPLFDVLWSGDAIDQTAYTQPTLFALEYALAQLWQSWGIEPDVMMGHSVGEYAAACLAEVFTLEDGLKLIAARGRLMQSLPAGGAMVSVRAPETVVDAHMAPYRTKVAIAAVNGPQSTVISGDGEAIQRVVEALHAQDIKTTSLKVSHAFHSPLMEPILEAFAQVADSVIYATPTKSIVSNVTGKAMADDLVTPDYWVRHLRQAVRFADGMATLREMNTDAFVEIGPKPTLLGMGRGCLPPEYDAWLPSLRPGAEWETLLASVAQAVRAGCRDRLGRI</sequence>
<dbReference type="PANTHER" id="PTHR43775">
    <property type="entry name" value="FATTY ACID SYNTHASE"/>
    <property type="match status" value="1"/>
</dbReference>
<dbReference type="SMART" id="SM00827">
    <property type="entry name" value="PKS_AT"/>
    <property type="match status" value="1"/>
</dbReference>
<dbReference type="FunFam" id="3.40.47.10:FF:000019">
    <property type="entry name" value="Polyketide synthase type I"/>
    <property type="match status" value="1"/>
</dbReference>
<dbReference type="InterPro" id="IPR020841">
    <property type="entry name" value="PKS_Beta-ketoAc_synthase_dom"/>
</dbReference>
<comment type="caution">
    <text evidence="6">The sequence shown here is derived from an EMBL/GenBank/DDBJ whole genome shotgun (WGS) entry which is preliminary data.</text>
</comment>
<dbReference type="Pfam" id="PF00109">
    <property type="entry name" value="ketoacyl-synt"/>
    <property type="match status" value="1"/>
</dbReference>
<evidence type="ECO:0000256" key="3">
    <source>
        <dbReference type="ARBA" id="ARBA00022679"/>
    </source>
</evidence>
<keyword evidence="1" id="KW-0596">Phosphopantetheine</keyword>